<evidence type="ECO:0000313" key="2">
    <source>
        <dbReference type="Proteomes" id="UP001427805"/>
    </source>
</evidence>
<keyword evidence="2" id="KW-1185">Reference proteome</keyword>
<dbReference type="InterPro" id="IPR021341">
    <property type="entry name" value="DUF2958"/>
</dbReference>
<comment type="caution">
    <text evidence="1">The sequence shown here is derived from an EMBL/GenBank/DDBJ whole genome shotgun (WGS) entry which is preliminary data.</text>
</comment>
<organism evidence="1 2">
    <name type="scientific">Sphingomonas rustica</name>
    <dbReference type="NCBI Taxonomy" id="3103142"/>
    <lineage>
        <taxon>Bacteria</taxon>
        <taxon>Pseudomonadati</taxon>
        <taxon>Pseudomonadota</taxon>
        <taxon>Alphaproteobacteria</taxon>
        <taxon>Sphingomonadales</taxon>
        <taxon>Sphingomonadaceae</taxon>
        <taxon>Sphingomonas</taxon>
    </lineage>
</organism>
<dbReference type="Proteomes" id="UP001427805">
    <property type="component" value="Unassembled WGS sequence"/>
</dbReference>
<gene>
    <name evidence="1" type="ORF">TPR58_02630</name>
</gene>
<name>A0ABV0B372_9SPHN</name>
<proteinExistence type="predicted"/>
<dbReference type="EMBL" id="JBDIZK010000001">
    <property type="protein sequence ID" value="MEN3746049.1"/>
    <property type="molecule type" value="Genomic_DNA"/>
</dbReference>
<dbReference type="RefSeq" id="WP_346245039.1">
    <property type="nucleotide sequence ID" value="NZ_JBDIZK010000001.1"/>
</dbReference>
<accession>A0ABV0B372</accession>
<sequence length="132" mass="14624">MSLLTPELRAALRVQYRSDDADKRPLVKFFHPLSPATWLASELDDDGDALFGLADLGFGCPELGWFSLSEIEALRLPYGLRIERDSNFATTLPLADWTSWARKAGSILTAEALLRRASDTARDLADRFPPSG</sequence>
<dbReference type="Pfam" id="PF11171">
    <property type="entry name" value="DUF2958"/>
    <property type="match status" value="1"/>
</dbReference>
<evidence type="ECO:0000313" key="1">
    <source>
        <dbReference type="EMBL" id="MEN3746049.1"/>
    </source>
</evidence>
<protein>
    <submittedName>
        <fullName evidence="1">DUF2958 domain-containing protein</fullName>
    </submittedName>
</protein>
<reference evidence="1 2" key="1">
    <citation type="submission" date="2024-05" db="EMBL/GenBank/DDBJ databases">
        <title>Sphingomonas sp. HF-S3 16S ribosomal RNA gene Genome sequencing and assembly.</title>
        <authorList>
            <person name="Lee H."/>
        </authorList>
    </citation>
    <scope>NUCLEOTIDE SEQUENCE [LARGE SCALE GENOMIC DNA]</scope>
    <source>
        <strain evidence="1 2">HF-S3</strain>
    </source>
</reference>